<feature type="transmembrane region" description="Helical" evidence="10">
    <location>
        <begin position="610"/>
        <end position="630"/>
    </location>
</feature>
<dbReference type="GO" id="GO:0004984">
    <property type="term" value="F:olfactory receptor activity"/>
    <property type="evidence" value="ECO:0007669"/>
    <property type="project" value="InterPro"/>
</dbReference>
<keyword evidence="4 10" id="KW-0812">Transmembrane</keyword>
<dbReference type="GO" id="GO:0007165">
    <property type="term" value="P:signal transduction"/>
    <property type="evidence" value="ECO:0007669"/>
    <property type="project" value="UniProtKB-KW"/>
</dbReference>
<feature type="non-terminal residue" evidence="11">
    <location>
        <position position="1"/>
    </location>
</feature>
<dbReference type="PANTHER" id="PTHR21137">
    <property type="entry name" value="ODORANT RECEPTOR"/>
    <property type="match status" value="1"/>
</dbReference>
<keyword evidence="9" id="KW-0807">Transducer</keyword>
<feature type="transmembrane region" description="Helical" evidence="10">
    <location>
        <begin position="140"/>
        <end position="161"/>
    </location>
</feature>
<dbReference type="Proteomes" id="UP000668214">
    <property type="component" value="Unassembled WGS sequence"/>
</dbReference>
<feature type="transmembrane region" description="Helical" evidence="10">
    <location>
        <begin position="987"/>
        <end position="1007"/>
    </location>
</feature>
<dbReference type="GO" id="GO:0005886">
    <property type="term" value="C:plasma membrane"/>
    <property type="evidence" value="ECO:0007669"/>
    <property type="project" value="UniProtKB-SubCell"/>
</dbReference>
<dbReference type="GO" id="GO:0005549">
    <property type="term" value="F:odorant binding"/>
    <property type="evidence" value="ECO:0007669"/>
    <property type="project" value="InterPro"/>
</dbReference>
<accession>A0A836EWG3</accession>
<dbReference type="InterPro" id="IPR004117">
    <property type="entry name" value="7tm6_olfct_rcpt"/>
</dbReference>
<feature type="transmembrane region" description="Helical" evidence="10">
    <location>
        <begin position="1461"/>
        <end position="1483"/>
    </location>
</feature>
<evidence type="ECO:0000256" key="10">
    <source>
        <dbReference type="SAM" id="Phobius"/>
    </source>
</evidence>
<gene>
    <name evidence="11" type="primary">Or13a_11</name>
    <name evidence="11" type="ORF">G6Z78_0000973</name>
</gene>
<dbReference type="EMBL" id="JAANIA010002538">
    <property type="protein sequence ID" value="KAG5312962.1"/>
    <property type="molecule type" value="Genomic_DNA"/>
</dbReference>
<feature type="transmembrane region" description="Helical" evidence="10">
    <location>
        <begin position="1374"/>
        <end position="1393"/>
    </location>
</feature>
<keyword evidence="3" id="KW-0716">Sensory transduction</keyword>
<evidence type="ECO:0000256" key="1">
    <source>
        <dbReference type="ARBA" id="ARBA00004651"/>
    </source>
</evidence>
<feature type="transmembrane region" description="Helical" evidence="10">
    <location>
        <begin position="1495"/>
        <end position="1515"/>
    </location>
</feature>
<keyword evidence="8" id="KW-0675">Receptor</keyword>
<comment type="caution">
    <text evidence="11">The sequence shown here is derived from an EMBL/GenBank/DDBJ whole genome shotgun (WGS) entry which is preliminary data.</text>
</comment>
<feature type="transmembrane region" description="Helical" evidence="10">
    <location>
        <begin position="502"/>
        <end position="523"/>
    </location>
</feature>
<keyword evidence="7 10" id="KW-0472">Membrane</keyword>
<evidence type="ECO:0000256" key="2">
    <source>
        <dbReference type="ARBA" id="ARBA00022475"/>
    </source>
</evidence>
<keyword evidence="12" id="KW-1185">Reference proteome</keyword>
<sequence length="1590" mass="185106">MPQLTNMILAWGNVARMVEYVASANFSLMALCKLIGTWYHGETLRTLMISIMIDWMTSTNNRERNTMLNIAKRGRTLSVRCFVTMTGTVTFYICLNLLKFYRNVHQPQRNLVYRFSYPYNTENTPNYEITFFTQLSGGMYSAMINCTIDTFISILVLHICAQLINLRMALNNLVDELAKGSISSSRFKKGLIAITMRHEHLIRYAKKFQIIVTSHLGIPIIKITFLSFYFSLVLTHLYFYCYSAEKLSTESTNMANGVYECKWYDIPPRDAKNLLFMIYRSTIPLKLTAGKFGTFSFEMFGTTVKTSMGYLSVLLTMMDLNYMFILTRQWLWVFGIWPDPHMSLNDFRWPNIRFIIIVCNISLYVSAPQMMNVIRAWGNMTRIVENFVSVNFSLMAICKLLVTWYHGKTLQPLIASIMIDWMTSTTNWERNTMLKIARRGRNLSLRCCLSALGLMTFSISFHLLRLFKNIHQPRRNLVYQLEIIQKSPNYEITYVIQLFGGAYSIFANYMIDSFVSVLVLHVCSQLINLRLTMNNLVNELANNSISSSRKERFKKDLAAIVVRHEHLIRNAKTIDGCYSSVLFMNLLFTTLQMCFIAFQIFTMITDNLKIPIVRMLFLLFYITFMLTHFYTYCYSAEKLMAEVKQLCTLMQPMQKNQNFQSTNMAYGVYECKWYGMPSKNAKDLMLIVYRSTIPLKLTAAKFGIFSLEMFGISNLGDFKKKIYLVDLNYMFTTTRQFLRLFGIWPDPHMPLSDFRWPSIRLIIVICNISLYTFVPQMINVIRVWGNMTRMVEYFVSTNSSLMAMCKLIVTWYHGKKLQQLIVSIMIDWMTATNWERNIMLKSARHGRNISFRCCATVTGLLIMSFYLYTIRFIKIVHLPYRTLIYRIDNIQKSPTYEITYCIQFLGGMYSLLAIYTIDSFVSILVLHTCSQLTNLRMTLNNLVNEITKDSISSSRKESFKKGLAAIVVQHEHLIKNAKTIDSCYSSLLFMNILLAILLMCFIAFQIFTMITDHLKVSMIRIIFLSFYITYMMTHLYAYCYSAEKLMAESTNMAYGIFECKWYNLPSKDPKDLMFIVYRFKIPLKLTARKFGIFSIEMFGLLNYIFNPIRQWLWIFGIWPDPQIPLNEFRRPSIRFIIVMCSVSLYVCGPKMMNVIRAAGSVTRMVENFSSANFSMLAVCKLLVTWYHSKTMILLLKFDLLDLNYVFTLTRQWLWIFGIWPDPHIPLSEFRRPSIRFIIVTCTVSFYVSGPQIMNVLRAWGNLSRILENFVSATFSLMGVSKLIVTWYHGETLRPLMASIMTNWITSTSDWERNTMLKISRRGRSLSFRCCFSATCLMTFYLSLHLLKFFKTINQPQRNLVYRLGNLQSSPFYEITYFLQLSGGAYSILANYTIDSFVSMLILQVCAQLINLRTTLNNLINELVSKSISSSRFREGLAAIAVRHNHFIRNAKIIDGCYSPVLFMYVLAATFQICVITFQVFTIITDNMKVPIIKMTFLLFYFVVLLTNIYAYCYSAKRLMTESTKMTYGVYECTWYDIPPKDAKDLMFIVYRSRIPLRLTIGKFGIFSLEMFGTVLKISMGYLSALLAVKD</sequence>
<feature type="transmembrane region" description="Helical" evidence="10">
    <location>
        <begin position="308"/>
        <end position="326"/>
    </location>
</feature>
<feature type="transmembrane region" description="Helical" evidence="10">
    <location>
        <begin position="216"/>
        <end position="239"/>
    </location>
</feature>
<proteinExistence type="predicted"/>
<feature type="transmembrane region" description="Helical" evidence="10">
    <location>
        <begin position="849"/>
        <end position="868"/>
    </location>
</feature>
<reference evidence="11" key="1">
    <citation type="submission" date="2020-02" db="EMBL/GenBank/DDBJ databases">
        <title>Relaxed selection underlies rapid genomic changes in the transitions from sociality to social parasitism in ants.</title>
        <authorList>
            <person name="Bi X."/>
        </authorList>
    </citation>
    <scope>NUCLEOTIDE SEQUENCE</scope>
    <source>
        <strain evidence="11">BGI-DK2014c</strain>
        <tissue evidence="11">Whole body</tissue>
    </source>
</reference>
<comment type="subcellular location">
    <subcellularLocation>
        <location evidence="1">Cell membrane</location>
        <topology evidence="1">Multi-pass membrane protein</topology>
    </subcellularLocation>
</comment>
<keyword evidence="2" id="KW-1003">Cell membrane</keyword>
<name>A0A836EWG3_9HYME</name>
<dbReference type="PANTHER" id="PTHR21137:SF35">
    <property type="entry name" value="ODORANT RECEPTOR 19A-RELATED"/>
    <property type="match status" value="1"/>
</dbReference>
<evidence type="ECO:0000256" key="8">
    <source>
        <dbReference type="ARBA" id="ARBA00023170"/>
    </source>
</evidence>
<feature type="transmembrane region" description="Helical" evidence="10">
    <location>
        <begin position="1325"/>
        <end position="1346"/>
    </location>
</feature>
<feature type="transmembrane region" description="Helical" evidence="10">
    <location>
        <begin position="759"/>
        <end position="781"/>
    </location>
</feature>
<evidence type="ECO:0000256" key="7">
    <source>
        <dbReference type="ARBA" id="ARBA00023136"/>
    </source>
</evidence>
<feature type="transmembrane region" description="Helical" evidence="10">
    <location>
        <begin position="1563"/>
        <end position="1588"/>
    </location>
</feature>
<evidence type="ECO:0000256" key="5">
    <source>
        <dbReference type="ARBA" id="ARBA00022725"/>
    </source>
</evidence>
<feature type="non-terminal residue" evidence="11">
    <location>
        <position position="1590"/>
    </location>
</feature>
<evidence type="ECO:0000256" key="6">
    <source>
        <dbReference type="ARBA" id="ARBA00022989"/>
    </source>
</evidence>
<evidence type="ECO:0000256" key="3">
    <source>
        <dbReference type="ARBA" id="ARBA00022606"/>
    </source>
</evidence>
<evidence type="ECO:0000256" key="9">
    <source>
        <dbReference type="ARBA" id="ARBA00023224"/>
    </source>
</evidence>
<protein>
    <submittedName>
        <fullName evidence="11">OR13A protein</fullName>
    </submittedName>
</protein>
<organism evidence="11 12">
    <name type="scientific">Pseudoatta argentina</name>
    <dbReference type="NCBI Taxonomy" id="621737"/>
    <lineage>
        <taxon>Eukaryota</taxon>
        <taxon>Metazoa</taxon>
        <taxon>Ecdysozoa</taxon>
        <taxon>Arthropoda</taxon>
        <taxon>Hexapoda</taxon>
        <taxon>Insecta</taxon>
        <taxon>Pterygota</taxon>
        <taxon>Neoptera</taxon>
        <taxon>Endopterygota</taxon>
        <taxon>Hymenoptera</taxon>
        <taxon>Apocrita</taxon>
        <taxon>Aculeata</taxon>
        <taxon>Formicoidea</taxon>
        <taxon>Formicidae</taxon>
        <taxon>Myrmicinae</taxon>
        <taxon>Pseudoatta</taxon>
    </lineage>
</organism>
<feature type="transmembrane region" description="Helical" evidence="10">
    <location>
        <begin position="77"/>
        <end position="98"/>
    </location>
</feature>
<feature type="transmembrane region" description="Helical" evidence="10">
    <location>
        <begin position="347"/>
        <end position="367"/>
    </location>
</feature>
<keyword evidence="5" id="KW-0552">Olfaction</keyword>
<dbReference type="Pfam" id="PF02949">
    <property type="entry name" value="7tm_6"/>
    <property type="match status" value="5"/>
</dbReference>
<feature type="transmembrane region" description="Helical" evidence="10">
    <location>
        <begin position="1090"/>
        <end position="1108"/>
    </location>
</feature>
<keyword evidence="6 10" id="KW-1133">Transmembrane helix</keyword>
<feature type="transmembrane region" description="Helical" evidence="10">
    <location>
        <begin position="582"/>
        <end position="604"/>
    </location>
</feature>
<feature type="transmembrane region" description="Helical" evidence="10">
    <location>
        <begin position="902"/>
        <end position="926"/>
    </location>
</feature>
<feature type="transmembrane region" description="Helical" evidence="10">
    <location>
        <begin position="443"/>
        <end position="464"/>
    </location>
</feature>
<evidence type="ECO:0000313" key="12">
    <source>
        <dbReference type="Proteomes" id="UP000668214"/>
    </source>
</evidence>
<feature type="transmembrane region" description="Helical" evidence="10">
    <location>
        <begin position="1128"/>
        <end position="1147"/>
    </location>
</feature>
<feature type="transmembrane region" description="Helical" evidence="10">
    <location>
        <begin position="1019"/>
        <end position="1039"/>
    </location>
</feature>
<evidence type="ECO:0000256" key="4">
    <source>
        <dbReference type="ARBA" id="ARBA00022692"/>
    </source>
</evidence>
<evidence type="ECO:0000313" key="11">
    <source>
        <dbReference type="EMBL" id="KAG5312962.1"/>
    </source>
</evidence>